<proteinExistence type="predicted"/>
<evidence type="ECO:0000256" key="1">
    <source>
        <dbReference type="SAM" id="SignalP"/>
    </source>
</evidence>
<sequence>MRVFAFAVLIAASSLRAAQPEQVVPPFPEVHVDERCRIFTQDRPRGDQHYSKPKFRADTSICQLNGEHHTKHWEQTVEDGVVRRTRVEVREHSFILHNGTDMPVTFVVDQSLPAGWRVDSTPQPVEVANSMATFKVVAEPGQTIRLHVGERH</sequence>
<gene>
    <name evidence="2" type="ORF">SAMN05421770_10766</name>
</gene>
<name>A0A239LJI4_9BACT</name>
<dbReference type="EMBL" id="FZOU01000007">
    <property type="protein sequence ID" value="SNT30450.1"/>
    <property type="molecule type" value="Genomic_DNA"/>
</dbReference>
<feature type="chain" id="PRO_5012964019" evidence="1">
    <location>
        <begin position="18"/>
        <end position="152"/>
    </location>
</feature>
<organism evidence="2 3">
    <name type="scientific">Granulicella rosea</name>
    <dbReference type="NCBI Taxonomy" id="474952"/>
    <lineage>
        <taxon>Bacteria</taxon>
        <taxon>Pseudomonadati</taxon>
        <taxon>Acidobacteriota</taxon>
        <taxon>Terriglobia</taxon>
        <taxon>Terriglobales</taxon>
        <taxon>Acidobacteriaceae</taxon>
        <taxon>Granulicella</taxon>
    </lineage>
</organism>
<dbReference type="OrthoDB" id="122994at2"/>
<dbReference type="AlphaFoldDB" id="A0A239LJI4"/>
<protein>
    <submittedName>
        <fullName evidence="2">Uncharacterized protein</fullName>
    </submittedName>
</protein>
<feature type="signal peptide" evidence="1">
    <location>
        <begin position="1"/>
        <end position="17"/>
    </location>
</feature>
<accession>A0A239LJI4</accession>
<keyword evidence="3" id="KW-1185">Reference proteome</keyword>
<evidence type="ECO:0000313" key="2">
    <source>
        <dbReference type="EMBL" id="SNT30450.1"/>
    </source>
</evidence>
<evidence type="ECO:0000313" key="3">
    <source>
        <dbReference type="Proteomes" id="UP000198356"/>
    </source>
</evidence>
<dbReference type="RefSeq" id="WP_089409698.1">
    <property type="nucleotide sequence ID" value="NZ_FZOU01000007.1"/>
</dbReference>
<reference evidence="2 3" key="1">
    <citation type="submission" date="2017-06" db="EMBL/GenBank/DDBJ databases">
        <authorList>
            <person name="Kim H.J."/>
            <person name="Triplett B.A."/>
        </authorList>
    </citation>
    <scope>NUCLEOTIDE SEQUENCE [LARGE SCALE GENOMIC DNA]</scope>
    <source>
        <strain evidence="2 3">DSM 18704</strain>
    </source>
</reference>
<keyword evidence="1" id="KW-0732">Signal</keyword>
<dbReference type="Proteomes" id="UP000198356">
    <property type="component" value="Unassembled WGS sequence"/>
</dbReference>